<dbReference type="Proteomes" id="UP000244867">
    <property type="component" value="Unassembled WGS sequence"/>
</dbReference>
<dbReference type="SUPFAM" id="SSF109854">
    <property type="entry name" value="DinB/YfiT-like putative metalloenzymes"/>
    <property type="match status" value="1"/>
</dbReference>
<feature type="domain" description="Mycothiol-dependent maleylpyruvate isomerase metal-binding" evidence="2">
    <location>
        <begin position="10"/>
        <end position="132"/>
    </location>
</feature>
<keyword evidence="4" id="KW-1185">Reference proteome</keyword>
<organism evidence="3 4">
    <name type="scientific">Nocardioides currus</name>
    <dbReference type="NCBI Taxonomy" id="2133958"/>
    <lineage>
        <taxon>Bacteria</taxon>
        <taxon>Bacillati</taxon>
        <taxon>Actinomycetota</taxon>
        <taxon>Actinomycetes</taxon>
        <taxon>Propionibacteriales</taxon>
        <taxon>Nocardioidaceae</taxon>
        <taxon>Nocardioides</taxon>
    </lineage>
</organism>
<dbReference type="InterPro" id="IPR017517">
    <property type="entry name" value="Maleyloyr_isom"/>
</dbReference>
<dbReference type="InterPro" id="IPR034660">
    <property type="entry name" value="DinB/YfiT-like"/>
</dbReference>
<dbReference type="OrthoDB" id="3671213at2"/>
<sequence length="267" mass="29633">MTLLSPDTYLEHIRAESARFREVLADCDPAARVPTCPEWSAEDLLWHLATVQRFWAGIVIDRPVERDEADVPERPATYAEVLASYDEWSAALVAALDGVDTKEEAWTWSDDHTVGFIVRRQAHEALVHRIDAEQTAGVDRAEVDPNLAADGVAEMIGVMFGGCPPWGTWEPLPHYARLDCTDTGDELWAQFGLFSGTDPDSGQVISAEEDFHLVEAPEDVEPDVVIDGTAVDLDLWLWHRGDDEDLAIAGDRSVLDRFRAVVSNPIN</sequence>
<dbReference type="Pfam" id="PF11716">
    <property type="entry name" value="MDMPI_N"/>
    <property type="match status" value="1"/>
</dbReference>
<protein>
    <recommendedName>
        <fullName evidence="5">Maleylpyruvate isomerase family mycothiol-dependent enzyme</fullName>
    </recommendedName>
</protein>
<dbReference type="PANTHER" id="PTHR40758">
    <property type="entry name" value="CONSERVED PROTEIN"/>
    <property type="match status" value="1"/>
</dbReference>
<accession>A0A2R7YT63</accession>
<dbReference type="PANTHER" id="PTHR40758:SF1">
    <property type="entry name" value="CONSERVED PROTEIN"/>
    <property type="match status" value="1"/>
</dbReference>
<dbReference type="RefSeq" id="WP_108345793.1">
    <property type="nucleotide sequence ID" value="NZ_PYXZ01000009.1"/>
</dbReference>
<dbReference type="InterPro" id="IPR024344">
    <property type="entry name" value="MDMPI_metal-binding"/>
</dbReference>
<dbReference type="AlphaFoldDB" id="A0A2R7YT63"/>
<reference evidence="3 4" key="1">
    <citation type="submission" date="2018-03" db="EMBL/GenBank/DDBJ databases">
        <authorList>
            <person name="Keele B.F."/>
        </authorList>
    </citation>
    <scope>NUCLEOTIDE SEQUENCE [LARGE SCALE GENOMIC DNA]</scope>
    <source>
        <strain evidence="3 4">IB-3</strain>
    </source>
</reference>
<feature type="domain" description="MDMPI C-terminal" evidence="1">
    <location>
        <begin position="147"/>
        <end position="257"/>
    </location>
</feature>
<proteinExistence type="predicted"/>
<comment type="caution">
    <text evidence="3">The sequence shown here is derived from an EMBL/GenBank/DDBJ whole genome shotgun (WGS) entry which is preliminary data.</text>
</comment>
<dbReference type="Gene3D" id="1.20.120.450">
    <property type="entry name" value="dinb family like domain"/>
    <property type="match status" value="1"/>
</dbReference>
<evidence type="ECO:0000259" key="1">
    <source>
        <dbReference type="Pfam" id="PF07398"/>
    </source>
</evidence>
<evidence type="ECO:0000313" key="3">
    <source>
        <dbReference type="EMBL" id="PUA79570.1"/>
    </source>
</evidence>
<dbReference type="GO" id="GO:0005886">
    <property type="term" value="C:plasma membrane"/>
    <property type="evidence" value="ECO:0007669"/>
    <property type="project" value="TreeGrafter"/>
</dbReference>
<dbReference type="NCBIfam" id="TIGR03083">
    <property type="entry name" value="maleylpyruvate isomerase family mycothiol-dependent enzyme"/>
    <property type="match status" value="1"/>
</dbReference>
<dbReference type="InterPro" id="IPR010872">
    <property type="entry name" value="MDMPI_C-term_domain"/>
</dbReference>
<gene>
    <name evidence="3" type="ORF">C7S10_17740</name>
</gene>
<dbReference type="EMBL" id="PYXZ01000009">
    <property type="protein sequence ID" value="PUA79570.1"/>
    <property type="molecule type" value="Genomic_DNA"/>
</dbReference>
<dbReference type="Pfam" id="PF07398">
    <property type="entry name" value="MDMPI_C"/>
    <property type="match status" value="1"/>
</dbReference>
<evidence type="ECO:0000259" key="2">
    <source>
        <dbReference type="Pfam" id="PF11716"/>
    </source>
</evidence>
<name>A0A2R7YT63_9ACTN</name>
<evidence type="ECO:0000313" key="4">
    <source>
        <dbReference type="Proteomes" id="UP000244867"/>
    </source>
</evidence>
<evidence type="ECO:0008006" key="5">
    <source>
        <dbReference type="Google" id="ProtNLM"/>
    </source>
</evidence>
<dbReference type="GO" id="GO:0046872">
    <property type="term" value="F:metal ion binding"/>
    <property type="evidence" value="ECO:0007669"/>
    <property type="project" value="InterPro"/>
</dbReference>